<dbReference type="AlphaFoldDB" id="A0A9P4LFW7"/>
<keyword evidence="1" id="KW-0863">Zinc-finger</keyword>
<dbReference type="Gene3D" id="3.30.40.10">
    <property type="entry name" value="Zinc/RING finger domain, C3HC4 (zinc finger)"/>
    <property type="match status" value="1"/>
</dbReference>
<dbReference type="PROSITE" id="PS50089">
    <property type="entry name" value="ZF_RING_2"/>
    <property type="match status" value="1"/>
</dbReference>
<keyword evidence="4" id="KW-1185">Reference proteome</keyword>
<feature type="domain" description="RING-type" evidence="2">
    <location>
        <begin position="355"/>
        <end position="400"/>
    </location>
</feature>
<dbReference type="OrthoDB" id="3778057at2759"/>
<evidence type="ECO:0000259" key="2">
    <source>
        <dbReference type="PROSITE" id="PS50089"/>
    </source>
</evidence>
<dbReference type="SUPFAM" id="SSF57850">
    <property type="entry name" value="RING/U-box"/>
    <property type="match status" value="1"/>
</dbReference>
<keyword evidence="1" id="KW-0479">Metal-binding</keyword>
<organism evidence="3 4">
    <name type="scientific">Setomelanomma holmii</name>
    <dbReference type="NCBI Taxonomy" id="210430"/>
    <lineage>
        <taxon>Eukaryota</taxon>
        <taxon>Fungi</taxon>
        <taxon>Dikarya</taxon>
        <taxon>Ascomycota</taxon>
        <taxon>Pezizomycotina</taxon>
        <taxon>Dothideomycetes</taxon>
        <taxon>Pleosporomycetidae</taxon>
        <taxon>Pleosporales</taxon>
        <taxon>Pleosporineae</taxon>
        <taxon>Phaeosphaeriaceae</taxon>
        <taxon>Setomelanomma</taxon>
    </lineage>
</organism>
<reference evidence="3" key="1">
    <citation type="journal article" date="2020" name="Stud. Mycol.">
        <title>101 Dothideomycetes genomes: a test case for predicting lifestyles and emergence of pathogens.</title>
        <authorList>
            <person name="Haridas S."/>
            <person name="Albert R."/>
            <person name="Binder M."/>
            <person name="Bloem J."/>
            <person name="Labutti K."/>
            <person name="Salamov A."/>
            <person name="Andreopoulos B."/>
            <person name="Baker S."/>
            <person name="Barry K."/>
            <person name="Bills G."/>
            <person name="Bluhm B."/>
            <person name="Cannon C."/>
            <person name="Castanera R."/>
            <person name="Culley D."/>
            <person name="Daum C."/>
            <person name="Ezra D."/>
            <person name="Gonzalez J."/>
            <person name="Henrissat B."/>
            <person name="Kuo A."/>
            <person name="Liang C."/>
            <person name="Lipzen A."/>
            <person name="Lutzoni F."/>
            <person name="Magnuson J."/>
            <person name="Mondo S."/>
            <person name="Nolan M."/>
            <person name="Ohm R."/>
            <person name="Pangilinan J."/>
            <person name="Park H.-J."/>
            <person name="Ramirez L."/>
            <person name="Alfaro M."/>
            <person name="Sun H."/>
            <person name="Tritt A."/>
            <person name="Yoshinaga Y."/>
            <person name="Zwiers L.-H."/>
            <person name="Turgeon B."/>
            <person name="Goodwin S."/>
            <person name="Spatafora J."/>
            <person name="Crous P."/>
            <person name="Grigoriev I."/>
        </authorList>
    </citation>
    <scope>NUCLEOTIDE SEQUENCE</scope>
    <source>
        <strain evidence="3">CBS 110217</strain>
    </source>
</reference>
<dbReference type="EMBL" id="ML978331">
    <property type="protein sequence ID" value="KAF2023673.1"/>
    <property type="molecule type" value="Genomic_DNA"/>
</dbReference>
<dbReference type="InterPro" id="IPR001841">
    <property type="entry name" value="Znf_RING"/>
</dbReference>
<comment type="caution">
    <text evidence="3">The sequence shown here is derived from an EMBL/GenBank/DDBJ whole genome shotgun (WGS) entry which is preliminary data.</text>
</comment>
<sequence length="463" mass="53357">MDHATHFRPYQEHPFAALYPQAAERRNRIYVNFSVEVRQEELSTPYRPVPVLPVHRSEYDQQLAVQDTPEILSTQIPSASPFGEAAQHAVAHFETRGNHTTHLSRLPPWDRSVFSMRSATRLIWTDVQGLLSLGLRLLATEKLKTHAEAVTSENVAFGMSAEAWMEQVSSLKEFDAPLFHMLRDSINTHTPDHILLRWEVLRRKMSTNGQTFENVIRHSEELVRSQWCAIARELYFLLLDHNEALLASVPTLLLEAETLERSLSAYCAALRIRFYLWRMTRSNPMCSLRKYKHELKSEYFRAYSRQLAALIAQEFTRVRDPDMNQLDDVRRELVDMPIEVDAISMQLTGTTSKFCTICQDTHATSDCVSPLKCACILGRECLQALLNRDAPSSYTCPNCRAQLHEPLRWKPVDVNSERDLTIGLLFALRTNIASLCREIAEEPESFSRKQRVTFYTTRLLYGR</sequence>
<dbReference type="InterPro" id="IPR013083">
    <property type="entry name" value="Znf_RING/FYVE/PHD"/>
</dbReference>
<protein>
    <recommendedName>
        <fullName evidence="2">RING-type domain-containing protein</fullName>
    </recommendedName>
</protein>
<gene>
    <name evidence="3" type="ORF">EK21DRAFT_118544</name>
</gene>
<evidence type="ECO:0000256" key="1">
    <source>
        <dbReference type="PROSITE-ProRule" id="PRU00175"/>
    </source>
</evidence>
<proteinExistence type="predicted"/>
<name>A0A9P4LFW7_9PLEO</name>
<evidence type="ECO:0000313" key="4">
    <source>
        <dbReference type="Proteomes" id="UP000799777"/>
    </source>
</evidence>
<keyword evidence="1" id="KW-0862">Zinc</keyword>
<evidence type="ECO:0000313" key="3">
    <source>
        <dbReference type="EMBL" id="KAF2023673.1"/>
    </source>
</evidence>
<accession>A0A9P4LFW7</accession>
<dbReference type="Proteomes" id="UP000799777">
    <property type="component" value="Unassembled WGS sequence"/>
</dbReference>
<dbReference type="GO" id="GO:0008270">
    <property type="term" value="F:zinc ion binding"/>
    <property type="evidence" value="ECO:0007669"/>
    <property type="project" value="UniProtKB-KW"/>
</dbReference>